<name>A0A975BS08_9BACT</name>
<dbReference type="PANTHER" id="PTHR43081:SF1">
    <property type="entry name" value="ADENYLATE CYCLASE, TERMINAL-DIFFERENTIATION SPECIFIC"/>
    <property type="match status" value="1"/>
</dbReference>
<dbReference type="PROSITE" id="PS50125">
    <property type="entry name" value="GUANYLATE_CYCLASE_2"/>
    <property type="match status" value="1"/>
</dbReference>
<dbReference type="KEGG" id="dmm:dnm_064230"/>
<gene>
    <name evidence="2" type="ORF">dnm_064230</name>
</gene>
<dbReference type="Pfam" id="PF00211">
    <property type="entry name" value="Guanylate_cyc"/>
    <property type="match status" value="1"/>
</dbReference>
<dbReference type="RefSeq" id="WP_207678598.1">
    <property type="nucleotide sequence ID" value="NZ_CP061800.1"/>
</dbReference>
<dbReference type="InterPro" id="IPR029787">
    <property type="entry name" value="Nucleotide_cyclase"/>
</dbReference>
<protein>
    <submittedName>
        <fullName evidence="2">Adenylyl/guanylyl cyclase domain-containing protein</fullName>
    </submittedName>
</protein>
<evidence type="ECO:0000313" key="3">
    <source>
        <dbReference type="Proteomes" id="UP000663722"/>
    </source>
</evidence>
<feature type="domain" description="Guanylate cyclase" evidence="1">
    <location>
        <begin position="159"/>
        <end position="291"/>
    </location>
</feature>
<keyword evidence="3" id="KW-1185">Reference proteome</keyword>
<dbReference type="GO" id="GO:0009190">
    <property type="term" value="P:cyclic nucleotide biosynthetic process"/>
    <property type="evidence" value="ECO:0007669"/>
    <property type="project" value="InterPro"/>
</dbReference>
<dbReference type="InterPro" id="IPR001054">
    <property type="entry name" value="A/G_cyclase"/>
</dbReference>
<proteinExistence type="predicted"/>
<dbReference type="SUPFAM" id="SSF55073">
    <property type="entry name" value="Nucleotide cyclase"/>
    <property type="match status" value="1"/>
</dbReference>
<accession>A0A975BS08</accession>
<sequence>MPDLAPPVLEYLYNLSFKDRSPAFFLLEKDGRLMNWGGNPEAYGFTDLKKGEHMEERILLLEGLFPPDDEQMSLSCVTMESGISADVHIFSGEQGYYWLLLLDATLKEAHLVALQQEANELRLFRDRHLKMMNQYLAKKNSEKVFHLTLQEPGDSKYLSVLFADIRGFTSYSEKISPVRVLKSLDEYMTAIVRPVLDEGGVADKIMGDAVMGVFGILPGVSPSVQSVKAGFRMIKNVRSLNKVRQREKQDTFDIGIGIASGKAVLGIIGSWDRRKTLSVIGRYVNLASELEKQARPNEILIDENTFRAADDFQADFSKATLSLQGTDMPGQVFSYEAAEDDG</sequence>
<dbReference type="CDD" id="cd07302">
    <property type="entry name" value="CHD"/>
    <property type="match status" value="1"/>
</dbReference>
<dbReference type="GO" id="GO:0035556">
    <property type="term" value="P:intracellular signal transduction"/>
    <property type="evidence" value="ECO:0007669"/>
    <property type="project" value="InterPro"/>
</dbReference>
<dbReference type="EMBL" id="CP061800">
    <property type="protein sequence ID" value="QTA90362.1"/>
    <property type="molecule type" value="Genomic_DNA"/>
</dbReference>
<dbReference type="PANTHER" id="PTHR43081">
    <property type="entry name" value="ADENYLATE CYCLASE, TERMINAL-DIFFERENTIATION SPECIFIC-RELATED"/>
    <property type="match status" value="1"/>
</dbReference>
<dbReference type="Proteomes" id="UP000663722">
    <property type="component" value="Chromosome"/>
</dbReference>
<dbReference type="Gene3D" id="3.30.70.1230">
    <property type="entry name" value="Nucleotide cyclase"/>
    <property type="match status" value="1"/>
</dbReference>
<organism evidence="2 3">
    <name type="scientific">Desulfonema magnum</name>
    <dbReference type="NCBI Taxonomy" id="45655"/>
    <lineage>
        <taxon>Bacteria</taxon>
        <taxon>Pseudomonadati</taxon>
        <taxon>Thermodesulfobacteriota</taxon>
        <taxon>Desulfobacteria</taxon>
        <taxon>Desulfobacterales</taxon>
        <taxon>Desulfococcaceae</taxon>
        <taxon>Desulfonema</taxon>
    </lineage>
</organism>
<dbReference type="InterPro" id="IPR050697">
    <property type="entry name" value="Adenylyl/Guanylyl_Cyclase_3/4"/>
</dbReference>
<reference evidence="2" key="1">
    <citation type="journal article" date="2021" name="Microb. Physiol.">
        <title>Proteogenomic Insights into the Physiology of Marine, Sulfate-Reducing, Filamentous Desulfonema limicola and Desulfonema magnum.</title>
        <authorList>
            <person name="Schnaars V."/>
            <person name="Wohlbrand L."/>
            <person name="Scheve S."/>
            <person name="Hinrichs C."/>
            <person name="Reinhardt R."/>
            <person name="Rabus R."/>
        </authorList>
    </citation>
    <scope>NUCLEOTIDE SEQUENCE</scope>
    <source>
        <strain evidence="2">4be13</strain>
    </source>
</reference>
<dbReference type="GO" id="GO:0004016">
    <property type="term" value="F:adenylate cyclase activity"/>
    <property type="evidence" value="ECO:0007669"/>
    <property type="project" value="UniProtKB-ARBA"/>
</dbReference>
<dbReference type="AlphaFoldDB" id="A0A975BS08"/>
<evidence type="ECO:0000313" key="2">
    <source>
        <dbReference type="EMBL" id="QTA90362.1"/>
    </source>
</evidence>
<evidence type="ECO:0000259" key="1">
    <source>
        <dbReference type="PROSITE" id="PS50125"/>
    </source>
</evidence>
<dbReference type="SMART" id="SM00044">
    <property type="entry name" value="CYCc"/>
    <property type="match status" value="1"/>
</dbReference>